<keyword evidence="6" id="KW-0418">Kinase</keyword>
<dbReference type="InterPro" id="IPR003594">
    <property type="entry name" value="HATPase_dom"/>
</dbReference>
<dbReference type="SUPFAM" id="SSF55874">
    <property type="entry name" value="ATPase domain of HSP90 chaperone/DNA topoisomerase II/histidine kinase"/>
    <property type="match status" value="1"/>
</dbReference>
<dbReference type="InterPro" id="IPR036890">
    <property type="entry name" value="HATPase_C_sf"/>
</dbReference>
<dbReference type="EC" id="2.7.13.3" evidence="2"/>
<evidence type="ECO:0000256" key="3">
    <source>
        <dbReference type="ARBA" id="ARBA00022553"/>
    </source>
</evidence>
<organism evidence="6 7">
    <name type="scientific">Fulvivirga sediminis</name>
    <dbReference type="NCBI Taxonomy" id="2803949"/>
    <lineage>
        <taxon>Bacteria</taxon>
        <taxon>Pseudomonadati</taxon>
        <taxon>Bacteroidota</taxon>
        <taxon>Cytophagia</taxon>
        <taxon>Cytophagales</taxon>
        <taxon>Fulvivirgaceae</taxon>
        <taxon>Fulvivirga</taxon>
    </lineage>
</organism>
<evidence type="ECO:0000256" key="4">
    <source>
        <dbReference type="SAM" id="MobiDB-lite"/>
    </source>
</evidence>
<reference evidence="6" key="1">
    <citation type="submission" date="2021-01" db="EMBL/GenBank/DDBJ databases">
        <title>Fulvivirga kasyanovii gen. nov., sp nov., a novel member of the phylum Bacteroidetes isolated from seawater in a mussel farm.</title>
        <authorList>
            <person name="Zhao L.-H."/>
            <person name="Wang Z.-J."/>
        </authorList>
    </citation>
    <scope>NUCLEOTIDE SEQUENCE</scope>
    <source>
        <strain evidence="6">2943</strain>
    </source>
</reference>
<dbReference type="Gene3D" id="1.10.287.130">
    <property type="match status" value="1"/>
</dbReference>
<dbReference type="PANTHER" id="PTHR43547:SF2">
    <property type="entry name" value="HYBRID SIGNAL TRANSDUCTION HISTIDINE KINASE C"/>
    <property type="match status" value="1"/>
</dbReference>
<comment type="caution">
    <text evidence="6">The sequence shown here is derived from an EMBL/GenBank/DDBJ whole genome shotgun (WGS) entry which is preliminary data.</text>
</comment>
<dbReference type="CDD" id="cd00082">
    <property type="entry name" value="HisKA"/>
    <property type="match status" value="1"/>
</dbReference>
<dbReference type="PANTHER" id="PTHR43547">
    <property type="entry name" value="TWO-COMPONENT HISTIDINE KINASE"/>
    <property type="match status" value="1"/>
</dbReference>
<dbReference type="GO" id="GO:0000155">
    <property type="term" value="F:phosphorelay sensor kinase activity"/>
    <property type="evidence" value="ECO:0007669"/>
    <property type="project" value="InterPro"/>
</dbReference>
<evidence type="ECO:0000256" key="1">
    <source>
        <dbReference type="ARBA" id="ARBA00000085"/>
    </source>
</evidence>
<dbReference type="PROSITE" id="PS50109">
    <property type="entry name" value="HIS_KIN"/>
    <property type="match status" value="1"/>
</dbReference>
<dbReference type="CDD" id="cd00075">
    <property type="entry name" value="HATPase"/>
    <property type="match status" value="1"/>
</dbReference>
<dbReference type="InterPro" id="IPR003661">
    <property type="entry name" value="HisK_dim/P_dom"/>
</dbReference>
<dbReference type="InterPro" id="IPR036097">
    <property type="entry name" value="HisK_dim/P_sf"/>
</dbReference>
<sequence>MSISVEKRKEQKPHLSSIEKKHQDEIREIMNDNAKFISILAHDLREPFSTTISLLSMLKENRHDYDKEEIKKIITMASSSAEGALILLDNLLHWVVSQQGGKRFNPIDINLQQLISVEIANLGFLIGQKKITITQSVPKDIPLLADLNMLKAIIRNLTGNAIKFTPKGGTIDISALMCRSYVQVIIKDNGVGIS</sequence>
<keyword evidence="3" id="KW-0597">Phosphoprotein</keyword>
<gene>
    <name evidence="6" type="ORF">JL102_13590</name>
</gene>
<comment type="catalytic activity">
    <reaction evidence="1">
        <text>ATP + protein L-histidine = ADP + protein N-phospho-L-histidine.</text>
        <dbReference type="EC" id="2.7.13.3"/>
    </reaction>
</comment>
<proteinExistence type="predicted"/>
<evidence type="ECO:0000313" key="7">
    <source>
        <dbReference type="Proteomes" id="UP000659388"/>
    </source>
</evidence>
<evidence type="ECO:0000256" key="2">
    <source>
        <dbReference type="ARBA" id="ARBA00012438"/>
    </source>
</evidence>
<name>A0A937K1B6_9BACT</name>
<dbReference type="Gene3D" id="3.30.565.10">
    <property type="entry name" value="Histidine kinase-like ATPase, C-terminal domain"/>
    <property type="match status" value="1"/>
</dbReference>
<dbReference type="InterPro" id="IPR005467">
    <property type="entry name" value="His_kinase_dom"/>
</dbReference>
<keyword evidence="7" id="KW-1185">Reference proteome</keyword>
<feature type="domain" description="Histidine kinase" evidence="5">
    <location>
        <begin position="39"/>
        <end position="194"/>
    </location>
</feature>
<accession>A0A937K1B6</accession>
<dbReference type="Proteomes" id="UP000659388">
    <property type="component" value="Unassembled WGS sequence"/>
</dbReference>
<dbReference type="Pfam" id="PF02518">
    <property type="entry name" value="HATPase_c"/>
    <property type="match status" value="1"/>
</dbReference>
<dbReference type="RefSeq" id="WP_202244967.1">
    <property type="nucleotide sequence ID" value="NZ_JAESIY010000007.1"/>
</dbReference>
<feature type="region of interest" description="Disordered" evidence="4">
    <location>
        <begin position="1"/>
        <end position="20"/>
    </location>
</feature>
<dbReference type="EMBL" id="JAESIY010000007">
    <property type="protein sequence ID" value="MBL3657175.1"/>
    <property type="molecule type" value="Genomic_DNA"/>
</dbReference>
<evidence type="ECO:0000259" key="5">
    <source>
        <dbReference type="PROSITE" id="PS50109"/>
    </source>
</evidence>
<dbReference type="SMART" id="SM00388">
    <property type="entry name" value="HisKA"/>
    <property type="match status" value="1"/>
</dbReference>
<keyword evidence="6" id="KW-0808">Transferase</keyword>
<dbReference type="SUPFAM" id="SSF47384">
    <property type="entry name" value="Homodimeric domain of signal transducing histidine kinase"/>
    <property type="match status" value="1"/>
</dbReference>
<dbReference type="AlphaFoldDB" id="A0A937K1B6"/>
<protein>
    <recommendedName>
        <fullName evidence="2">histidine kinase</fullName>
        <ecNumber evidence="2">2.7.13.3</ecNumber>
    </recommendedName>
</protein>
<evidence type="ECO:0000313" key="6">
    <source>
        <dbReference type="EMBL" id="MBL3657175.1"/>
    </source>
</evidence>